<dbReference type="AlphaFoldDB" id="A0A4T9T7S1"/>
<dbReference type="InterPro" id="IPR018445">
    <property type="entry name" value="Put_Phosphate_transp_reg"/>
</dbReference>
<dbReference type="PANTHER" id="PTHR37298">
    <property type="entry name" value="UPF0111 PROTEIN YKAA"/>
    <property type="match status" value="1"/>
</dbReference>
<dbReference type="InterPro" id="IPR038078">
    <property type="entry name" value="PhoU-like_sf"/>
</dbReference>
<dbReference type="EMBL" id="SSTM01000003">
    <property type="protein sequence ID" value="TJW10804.1"/>
    <property type="molecule type" value="Genomic_DNA"/>
</dbReference>
<keyword evidence="3" id="KW-1185">Reference proteome</keyword>
<evidence type="ECO:0000256" key="1">
    <source>
        <dbReference type="ARBA" id="ARBA00008591"/>
    </source>
</evidence>
<evidence type="ECO:0000313" key="3">
    <source>
        <dbReference type="Proteomes" id="UP000309454"/>
    </source>
</evidence>
<protein>
    <submittedName>
        <fullName evidence="2">DUF47 family protein</fullName>
    </submittedName>
</protein>
<dbReference type="Pfam" id="PF01865">
    <property type="entry name" value="PhoU_div"/>
    <property type="match status" value="1"/>
</dbReference>
<dbReference type="PANTHER" id="PTHR37298:SF1">
    <property type="entry name" value="UPF0111 PROTEIN YKAA"/>
    <property type="match status" value="1"/>
</dbReference>
<proteinExistence type="inferred from homology"/>
<dbReference type="Gene3D" id="1.20.58.220">
    <property type="entry name" value="Phosphate transport system protein phou homolog 2, domain 2"/>
    <property type="match status" value="1"/>
</dbReference>
<dbReference type="OrthoDB" id="9797568at2"/>
<sequence>MAKKKKFDYFDAFEKLSELTVNEASLLVETVENFTTSEALVESIDRSHVFEHAGDDINHEVYKTVAVDFMPPIDREDIINLAHAMDNVLDNIEDVIQHLYMYNVDAIPEDAILFAKLIKKSCESLDKAMEDFRNFRKSKKFQQLIVDVNTNEEEGDQLYVAAMRRLHTIEREDPVHVLVWSRMYTDMEKCCDTCEHVADAMSTIVLKNV</sequence>
<reference evidence="2 3" key="1">
    <citation type="submission" date="2019-04" db="EMBL/GenBank/DDBJ databases">
        <title>Microbes associate with the intestines of laboratory mice.</title>
        <authorList>
            <person name="Navarre W."/>
            <person name="Wong E."/>
            <person name="Huang K.C."/>
            <person name="Tropini C."/>
            <person name="Ng K."/>
            <person name="Yu B."/>
        </authorList>
    </citation>
    <scope>NUCLEOTIDE SEQUENCE [LARGE SCALE GENOMIC DNA]</scope>
    <source>
        <strain evidence="2 3">NM48_B13</strain>
    </source>
</reference>
<gene>
    <name evidence="2" type="ORF">E5982_05910</name>
</gene>
<comment type="caution">
    <text evidence="2">The sequence shown here is derived from an EMBL/GenBank/DDBJ whole genome shotgun (WGS) entry which is preliminary data.</text>
</comment>
<evidence type="ECO:0000313" key="2">
    <source>
        <dbReference type="EMBL" id="TJW10804.1"/>
    </source>
</evidence>
<organism evidence="2 3">
    <name type="scientific">Parvibacter caecicola</name>
    <dbReference type="NCBI Taxonomy" id="747645"/>
    <lineage>
        <taxon>Bacteria</taxon>
        <taxon>Bacillati</taxon>
        <taxon>Actinomycetota</taxon>
        <taxon>Coriobacteriia</taxon>
        <taxon>Coriobacteriales</taxon>
        <taxon>Coriobacteriaceae</taxon>
        <taxon>Parvibacter</taxon>
    </lineage>
</organism>
<dbReference type="Proteomes" id="UP000309454">
    <property type="component" value="Unassembled WGS sequence"/>
</dbReference>
<accession>A0A4T9T7S1</accession>
<name>A0A4T9T7S1_9ACTN</name>
<dbReference type="InterPro" id="IPR052912">
    <property type="entry name" value="UPF0111_domain"/>
</dbReference>
<dbReference type="RefSeq" id="WP_136845780.1">
    <property type="nucleotide sequence ID" value="NZ_SSTM01000003.1"/>
</dbReference>
<comment type="similarity">
    <text evidence="1">Belongs to the UPF0111 family.</text>
</comment>